<dbReference type="Proteomes" id="UP000800200">
    <property type="component" value="Unassembled WGS sequence"/>
</dbReference>
<sequence length="251" mass="28153">MRLKPLFLPTIKLSHADMAEKRIGGHLMLDDATRTPIADHRAAIPPTPTQCGDLEDEASTSQVISLVGDAKEDGYIIIKDAIRKDIITITEVDKSDPKVAKDGRRRHFQKGAAEEKIREYFCKHVPTTFLIDLGLPKDNAEMTPEIEFWEYLPNSRESQRGMFARDGNFVYVIIAMSELLSTNEGLPEFVRGSHKLQVRSVSELFRMPTTQIILHKGWALAWTSELSYKLPQGGGGGLYALLIYRKKGPSS</sequence>
<gene>
    <name evidence="1" type="ORF">K469DRAFT_717969</name>
</gene>
<evidence type="ECO:0000313" key="1">
    <source>
        <dbReference type="EMBL" id="KAF2178731.1"/>
    </source>
</evidence>
<accession>A0A6A6DGU6</accession>
<feature type="non-terminal residue" evidence="1">
    <location>
        <position position="251"/>
    </location>
</feature>
<organism evidence="1 2">
    <name type="scientific">Zopfia rhizophila CBS 207.26</name>
    <dbReference type="NCBI Taxonomy" id="1314779"/>
    <lineage>
        <taxon>Eukaryota</taxon>
        <taxon>Fungi</taxon>
        <taxon>Dikarya</taxon>
        <taxon>Ascomycota</taxon>
        <taxon>Pezizomycotina</taxon>
        <taxon>Dothideomycetes</taxon>
        <taxon>Dothideomycetes incertae sedis</taxon>
        <taxon>Zopfiaceae</taxon>
        <taxon>Zopfia</taxon>
    </lineage>
</organism>
<keyword evidence="2" id="KW-1185">Reference proteome</keyword>
<reference evidence="1" key="1">
    <citation type="journal article" date="2020" name="Stud. Mycol.">
        <title>101 Dothideomycetes genomes: a test case for predicting lifestyles and emergence of pathogens.</title>
        <authorList>
            <person name="Haridas S."/>
            <person name="Albert R."/>
            <person name="Binder M."/>
            <person name="Bloem J."/>
            <person name="Labutti K."/>
            <person name="Salamov A."/>
            <person name="Andreopoulos B."/>
            <person name="Baker S."/>
            <person name="Barry K."/>
            <person name="Bills G."/>
            <person name="Bluhm B."/>
            <person name="Cannon C."/>
            <person name="Castanera R."/>
            <person name="Culley D."/>
            <person name="Daum C."/>
            <person name="Ezra D."/>
            <person name="Gonzalez J."/>
            <person name="Henrissat B."/>
            <person name="Kuo A."/>
            <person name="Liang C."/>
            <person name="Lipzen A."/>
            <person name="Lutzoni F."/>
            <person name="Magnuson J."/>
            <person name="Mondo S."/>
            <person name="Nolan M."/>
            <person name="Ohm R."/>
            <person name="Pangilinan J."/>
            <person name="Park H.-J."/>
            <person name="Ramirez L."/>
            <person name="Alfaro M."/>
            <person name="Sun H."/>
            <person name="Tritt A."/>
            <person name="Yoshinaga Y."/>
            <person name="Zwiers L.-H."/>
            <person name="Turgeon B."/>
            <person name="Goodwin S."/>
            <person name="Spatafora J."/>
            <person name="Crous P."/>
            <person name="Grigoriev I."/>
        </authorList>
    </citation>
    <scope>NUCLEOTIDE SEQUENCE</scope>
    <source>
        <strain evidence="1">CBS 207.26</strain>
    </source>
</reference>
<proteinExistence type="predicted"/>
<dbReference type="AlphaFoldDB" id="A0A6A6DGU6"/>
<protein>
    <submittedName>
        <fullName evidence="1">Uncharacterized protein</fullName>
    </submittedName>
</protein>
<dbReference type="EMBL" id="ML994673">
    <property type="protein sequence ID" value="KAF2178731.1"/>
    <property type="molecule type" value="Genomic_DNA"/>
</dbReference>
<evidence type="ECO:0000313" key="2">
    <source>
        <dbReference type="Proteomes" id="UP000800200"/>
    </source>
</evidence>
<name>A0A6A6DGU6_9PEZI</name>